<name>W1NA18_9GAMM</name>
<dbReference type="EMBL" id="AVBC01000019">
    <property type="protein sequence ID" value="ERL52323.1"/>
    <property type="molecule type" value="Genomic_DNA"/>
</dbReference>
<dbReference type="AlphaFoldDB" id="W1NA18"/>
<comment type="caution">
    <text evidence="1">The sequence shown here is derived from an EMBL/GenBank/DDBJ whole genome shotgun (WGS) entry which is preliminary data.</text>
</comment>
<evidence type="ECO:0000313" key="1">
    <source>
        <dbReference type="EMBL" id="ERL52323.1"/>
    </source>
</evidence>
<gene>
    <name evidence="1" type="ORF">BJB45_10170</name>
</gene>
<evidence type="ECO:0000313" key="2">
    <source>
        <dbReference type="Proteomes" id="UP000019113"/>
    </source>
</evidence>
<proteinExistence type="predicted"/>
<accession>W1NA18</accession>
<dbReference type="PATRIC" id="fig|1178482.3.peg.1194"/>
<protein>
    <submittedName>
        <fullName evidence="1">Uncharacterized protein</fullName>
    </submittedName>
</protein>
<keyword evidence="2" id="KW-1185">Reference proteome</keyword>
<reference evidence="1 2" key="1">
    <citation type="submission" date="2013-08" db="EMBL/GenBank/DDBJ databases">
        <title>draft genome of Halomonas huanghegensis, strain BJGMM-B45T.</title>
        <authorList>
            <person name="Miao C."/>
            <person name="Wan Y."/>
            <person name="Jin W."/>
        </authorList>
    </citation>
    <scope>NUCLEOTIDE SEQUENCE [LARGE SCALE GENOMIC DNA]</scope>
    <source>
        <strain evidence="1 2">BJGMM-B45</strain>
    </source>
</reference>
<organism evidence="1 2">
    <name type="scientific">Halomonas huangheensis</name>
    <dbReference type="NCBI Taxonomy" id="1178482"/>
    <lineage>
        <taxon>Bacteria</taxon>
        <taxon>Pseudomonadati</taxon>
        <taxon>Pseudomonadota</taxon>
        <taxon>Gammaproteobacteria</taxon>
        <taxon>Oceanospirillales</taxon>
        <taxon>Halomonadaceae</taxon>
        <taxon>Halomonas</taxon>
    </lineage>
</organism>
<dbReference type="Proteomes" id="UP000019113">
    <property type="component" value="Unassembled WGS sequence"/>
</dbReference>
<sequence length="52" mass="6151">MNCDETEGNQRIWLHVRNGAVWVPPQRDEGEKDFFGYAWKIVQDVAQQPLYD</sequence>